<protein>
    <submittedName>
        <fullName evidence="2">Glycosyltransferase family 25</fullName>
    </submittedName>
</protein>
<dbReference type="CDD" id="cd06532">
    <property type="entry name" value="Glyco_transf_25"/>
    <property type="match status" value="1"/>
</dbReference>
<dbReference type="GO" id="GO:0016740">
    <property type="term" value="F:transferase activity"/>
    <property type="evidence" value="ECO:0007669"/>
    <property type="project" value="UniProtKB-KW"/>
</dbReference>
<dbReference type="InterPro" id="IPR002654">
    <property type="entry name" value="Glyco_trans_25"/>
</dbReference>
<dbReference type="EMBL" id="MN448290">
    <property type="protein sequence ID" value="QFG74721.1"/>
    <property type="molecule type" value="Genomic_DNA"/>
</dbReference>
<keyword evidence="2" id="KW-0808">Transferase</keyword>
<evidence type="ECO:0000313" key="2">
    <source>
        <dbReference type="EMBL" id="QFG74721.1"/>
    </source>
</evidence>
<name>A0A5J6VMM9_9VIRU</name>
<reference evidence="2" key="1">
    <citation type="journal article" date="2019" name="Philos. Trans. R. Soc. Lond., B, Biol. Sci.">
        <title>Targeted metagenomic recovery of four divergent viruses reveals shared and distinctive characteristics of giant viruses of marine eukaryotes.</title>
        <authorList>
            <person name="Needham D.M."/>
            <person name="Poirier C."/>
            <person name="Hehenberger E."/>
            <person name="Jimenez V."/>
            <person name="Swalwell J.E."/>
            <person name="Santoro A.E."/>
            <person name="Worden A.Z."/>
        </authorList>
    </citation>
    <scope>NUCLEOTIDE SEQUENCE</scope>
    <source>
        <strain evidence="2">MPacV-611</strain>
    </source>
</reference>
<organism evidence="2">
    <name type="scientific">Megaviridae environmental sample</name>
    <dbReference type="NCBI Taxonomy" id="1737588"/>
    <lineage>
        <taxon>Viruses</taxon>
        <taxon>Varidnaviria</taxon>
        <taxon>Bamfordvirae</taxon>
        <taxon>Nucleocytoviricota</taxon>
        <taxon>Megaviricetes</taxon>
        <taxon>Imitervirales</taxon>
        <taxon>Mimiviridae</taxon>
        <taxon>environmental samples</taxon>
    </lineage>
</organism>
<proteinExistence type="predicted"/>
<accession>A0A5J6VMM9</accession>
<feature type="domain" description="Glycosyl transferase family 25" evidence="1">
    <location>
        <begin position="28"/>
        <end position="136"/>
    </location>
</feature>
<evidence type="ECO:0000259" key="1">
    <source>
        <dbReference type="Pfam" id="PF01755"/>
    </source>
</evidence>
<dbReference type="Pfam" id="PF01755">
    <property type="entry name" value="Glyco_transf_25"/>
    <property type="match status" value="1"/>
</dbReference>
<sequence length="247" mass="29365">MLVLYSVIIILNIYLNFSLQAKIHNVNEIYIIHLKKNTERKKIFMNYLNSQNIKILWFEAVNGKDVIKNYHPEQNIFKQNNRLNPGQIGNFLSHVSVWKDAIKNNYKNIIVLEDDAIIPSDFKKKMDILIKDLKNDINDKWDMVLLGINTGYGKKYNDYLVKLHNTDGNWGTFAYLINVNFIKKHIMSRLVNINLTTDNFLKMFYYDSDFNIFLVNPLIVNHNYNFYSDIFMRKRDNDHDKNTLMIL</sequence>